<dbReference type="Proteomes" id="UP000254863">
    <property type="component" value="Unassembled WGS sequence"/>
</dbReference>
<gene>
    <name evidence="3" type="primary">ccmH_2</name>
    <name evidence="3" type="ORF">NCTC11685_07077</name>
</gene>
<keyword evidence="2" id="KW-0472">Membrane</keyword>
<dbReference type="GO" id="GO:0016829">
    <property type="term" value="F:lyase activity"/>
    <property type="evidence" value="ECO:0007669"/>
    <property type="project" value="UniProtKB-KW"/>
</dbReference>
<evidence type="ECO:0000313" key="3">
    <source>
        <dbReference type="EMBL" id="STW79740.1"/>
    </source>
</evidence>
<organism evidence="3 4">
    <name type="scientific">Klebsiella michiganensis</name>
    <dbReference type="NCBI Taxonomy" id="1134687"/>
    <lineage>
        <taxon>Bacteria</taxon>
        <taxon>Pseudomonadati</taxon>
        <taxon>Pseudomonadota</taxon>
        <taxon>Gammaproteobacteria</taxon>
        <taxon>Enterobacterales</taxon>
        <taxon>Enterobacteriaceae</taxon>
        <taxon>Klebsiella/Raoultella group</taxon>
        <taxon>Klebsiella</taxon>
    </lineage>
</organism>
<keyword evidence="2" id="KW-1133">Transmembrane helix</keyword>
<feature type="region of interest" description="Disordered" evidence="1">
    <location>
        <begin position="1"/>
        <end position="37"/>
    </location>
</feature>
<dbReference type="AlphaFoldDB" id="A0A7H4PMW7"/>
<keyword evidence="2" id="KW-0812">Transmembrane</keyword>
<feature type="compositionally biased region" description="Basic and acidic residues" evidence="1">
    <location>
        <begin position="1"/>
        <end position="11"/>
    </location>
</feature>
<comment type="caution">
    <text evidence="3">The sequence shown here is derived from an EMBL/GenBank/DDBJ whole genome shotgun (WGS) entry which is preliminary data.</text>
</comment>
<keyword evidence="3" id="KW-0456">Lyase</keyword>
<sequence>MGRAGRSDRHGRLGYSGPLPPPRQPGQETFSDGRAPEDKSAGPWIFIPGAVLALAVGAVSYSQTGHYQQVQRWQQAVAQTPALLARVQDPKAQPLDEDELRRLALGYARRCGKIRTLLLRIGLCSGVSQGPGQRRYGDSGLCSRLRAGSG</sequence>
<evidence type="ECO:0000256" key="1">
    <source>
        <dbReference type="SAM" id="MobiDB-lite"/>
    </source>
</evidence>
<evidence type="ECO:0000313" key="4">
    <source>
        <dbReference type="Proteomes" id="UP000254863"/>
    </source>
</evidence>
<proteinExistence type="predicted"/>
<protein>
    <submittedName>
        <fullName evidence="3">Cytochrome c heme lyase subunit CcmL / Cytochrome c heme lyase subunit CcmH</fullName>
    </submittedName>
</protein>
<reference evidence="3 4" key="1">
    <citation type="submission" date="2018-06" db="EMBL/GenBank/DDBJ databases">
        <authorList>
            <consortium name="Pathogen Informatics"/>
            <person name="Doyle S."/>
        </authorList>
    </citation>
    <scope>NUCLEOTIDE SEQUENCE [LARGE SCALE GENOMIC DNA]</scope>
    <source>
        <strain evidence="3 4">NCTC11685</strain>
    </source>
</reference>
<name>A0A7H4PMW7_9ENTR</name>
<evidence type="ECO:0000256" key="2">
    <source>
        <dbReference type="SAM" id="Phobius"/>
    </source>
</evidence>
<dbReference type="EMBL" id="UGMS01000004">
    <property type="protein sequence ID" value="STW79740.1"/>
    <property type="molecule type" value="Genomic_DNA"/>
</dbReference>
<accession>A0A7H4PMW7</accession>
<feature type="transmembrane region" description="Helical" evidence="2">
    <location>
        <begin position="41"/>
        <end position="62"/>
    </location>
</feature>